<dbReference type="SUPFAM" id="SSF53756">
    <property type="entry name" value="UDP-Glycosyltransferase/glycogen phosphorylase"/>
    <property type="match status" value="1"/>
</dbReference>
<dbReference type="AlphaFoldDB" id="A0A857GM63"/>
<protein>
    <submittedName>
        <fullName evidence="1">Uncharacterized protein</fullName>
    </submittedName>
</protein>
<evidence type="ECO:0000313" key="1">
    <source>
        <dbReference type="EMBL" id="QHD50383.1"/>
    </source>
</evidence>
<dbReference type="RefSeq" id="WP_159342664.1">
    <property type="nucleotide sequence ID" value="NZ_CP024621.1"/>
</dbReference>
<gene>
    <name evidence="1" type="ORF">CTT34_12145</name>
</gene>
<dbReference type="OrthoDB" id="7593532at2"/>
<dbReference type="Gene3D" id="3.40.50.2000">
    <property type="entry name" value="Glycogen Phosphorylase B"/>
    <property type="match status" value="1"/>
</dbReference>
<evidence type="ECO:0000313" key="2">
    <source>
        <dbReference type="Proteomes" id="UP000463949"/>
    </source>
</evidence>
<accession>A0A857GM63</accession>
<dbReference type="KEGG" id="hmd:CTT34_12145"/>
<proteinExistence type="predicted"/>
<organism evidence="1 2">
    <name type="scientific">Vreelandella aquamarina</name>
    <dbReference type="NCBI Taxonomy" id="77097"/>
    <lineage>
        <taxon>Bacteria</taxon>
        <taxon>Pseudomonadati</taxon>
        <taxon>Pseudomonadota</taxon>
        <taxon>Gammaproteobacteria</taxon>
        <taxon>Oceanospirillales</taxon>
        <taxon>Halomonadaceae</taxon>
        <taxon>Vreelandella</taxon>
    </lineage>
</organism>
<dbReference type="EMBL" id="CP024621">
    <property type="protein sequence ID" value="QHD50383.1"/>
    <property type="molecule type" value="Genomic_DNA"/>
</dbReference>
<dbReference type="Proteomes" id="UP000463949">
    <property type="component" value="Chromosome"/>
</dbReference>
<name>A0A857GM63_9GAMM</name>
<reference evidence="1 2" key="1">
    <citation type="submission" date="2017-10" db="EMBL/GenBank/DDBJ databases">
        <title>Coral associated bacteria.</title>
        <authorList>
            <person name="Wang X."/>
        </authorList>
    </citation>
    <scope>NUCLEOTIDE SEQUENCE [LARGE SCALE GENOMIC DNA]</scope>
    <source>
        <strain evidence="1 2">SCSIO 43005</strain>
    </source>
</reference>
<sequence>MSQPNMWLVLSDGAKPTEDIYFLESAALALRQQGVGVERVVAQRFFAAARLHGRALLRRYAGANVVICRSLAPSWVSWLKRHRHWFGYIAYLIDDDIAAAAEDTALPAAYRQRMAGIAKRQPALLALCDEVVACSDVLAARFLPLHHRVSVLTPPLIAPLPALEHFEQPPSAQKPWQMGFHGTRAHLNDLLHITPSLWAVLNVRQDLHCEVMLGQYTPFALTALENTSTPEPLPWHSFRHYQASKRLHIGLAPLLQTPFNEGKSFIKFLDIAAMGGVGIYSNRYPYTEVVRHGENGLLVGDTPSEWRAALQQLLNNPEATANMAQQAAADALRVGALHHAVDFWQARQR</sequence>